<dbReference type="eggNOG" id="COG4794">
    <property type="taxonomic scope" value="Bacteria"/>
</dbReference>
<accession>A0A0A7EMB8</accession>
<keyword evidence="3" id="KW-1003">Cell membrane</keyword>
<evidence type="ECO:0000256" key="5">
    <source>
        <dbReference type="ARBA" id="ARBA00022989"/>
    </source>
</evidence>
<dbReference type="AlphaFoldDB" id="A0A0A7EMB8"/>
<comment type="similarity">
    <text evidence="2">Belongs to the FliQ/MopD/SpaQ family.</text>
</comment>
<dbReference type="PRINTS" id="PR00952">
    <property type="entry name" value="TYPE3IMQPROT"/>
</dbReference>
<feature type="transmembrane region" description="Helical" evidence="8">
    <location>
        <begin position="13"/>
        <end position="37"/>
    </location>
</feature>
<dbReference type="HOGENOM" id="CLU_164516_1_1_6"/>
<dbReference type="PIRSF" id="PIRSF004669">
    <property type="entry name" value="FliQ"/>
    <property type="match status" value="1"/>
</dbReference>
<keyword evidence="4 8" id="KW-0812">Transmembrane</keyword>
<feature type="transmembrane region" description="Helical" evidence="8">
    <location>
        <begin position="49"/>
        <end position="69"/>
    </location>
</feature>
<dbReference type="STRING" id="1348114.OM33_17700"/>
<evidence type="ECO:0000313" key="10">
    <source>
        <dbReference type="Proteomes" id="UP000030341"/>
    </source>
</evidence>
<keyword evidence="7 8" id="KW-0472">Membrane</keyword>
<evidence type="ECO:0000256" key="8">
    <source>
        <dbReference type="SAM" id="Phobius"/>
    </source>
</evidence>
<name>A0A0A7EMB8_9GAMM</name>
<evidence type="ECO:0000256" key="2">
    <source>
        <dbReference type="ARBA" id="ARBA00006156"/>
    </source>
</evidence>
<dbReference type="GO" id="GO:0009306">
    <property type="term" value="P:protein secretion"/>
    <property type="evidence" value="ECO:0007669"/>
    <property type="project" value="InterPro"/>
</dbReference>
<dbReference type="GO" id="GO:0005886">
    <property type="term" value="C:plasma membrane"/>
    <property type="evidence" value="ECO:0007669"/>
    <property type="project" value="UniProtKB-SubCell"/>
</dbReference>
<organism evidence="9 10">
    <name type="scientific">Pseudoalteromonas piratica</name>
    <dbReference type="NCBI Taxonomy" id="1348114"/>
    <lineage>
        <taxon>Bacteria</taxon>
        <taxon>Pseudomonadati</taxon>
        <taxon>Pseudomonadota</taxon>
        <taxon>Gammaproteobacteria</taxon>
        <taxon>Alteromonadales</taxon>
        <taxon>Pseudoalteromonadaceae</taxon>
        <taxon>Pseudoalteromonas</taxon>
    </lineage>
</organism>
<evidence type="ECO:0000256" key="1">
    <source>
        <dbReference type="ARBA" id="ARBA00004651"/>
    </source>
</evidence>
<keyword evidence="6" id="KW-0843">Virulence</keyword>
<dbReference type="OrthoDB" id="9806440at2"/>
<keyword evidence="10" id="KW-1185">Reference proteome</keyword>
<comment type="subcellular location">
    <subcellularLocation>
        <location evidence="1">Cell membrane</location>
        <topology evidence="1">Multi-pass membrane protein</topology>
    </subcellularLocation>
</comment>
<evidence type="ECO:0000256" key="4">
    <source>
        <dbReference type="ARBA" id="ARBA00022692"/>
    </source>
</evidence>
<dbReference type="InterPro" id="IPR002191">
    <property type="entry name" value="Bac_export_3"/>
</dbReference>
<keyword evidence="5 8" id="KW-1133">Transmembrane helix</keyword>
<dbReference type="Pfam" id="PF01313">
    <property type="entry name" value="Bac_export_3"/>
    <property type="match status" value="1"/>
</dbReference>
<dbReference type="PANTHER" id="PTHR34040">
    <property type="entry name" value="FLAGELLAR BIOSYNTHETIC PROTEIN FLIQ"/>
    <property type="match status" value="1"/>
</dbReference>
<gene>
    <name evidence="9" type="ORF">OM33_17700</name>
</gene>
<dbReference type="EMBL" id="CP009889">
    <property type="protein sequence ID" value="AIY67673.1"/>
    <property type="molecule type" value="Genomic_DNA"/>
</dbReference>
<dbReference type="NCBIfam" id="TIGR01403">
    <property type="entry name" value="fliQ_rel_III"/>
    <property type="match status" value="1"/>
</dbReference>
<evidence type="ECO:0000256" key="6">
    <source>
        <dbReference type="ARBA" id="ARBA00023026"/>
    </source>
</evidence>
<protein>
    <submittedName>
        <fullName evidence="9">Type III secretory protein EscS</fullName>
    </submittedName>
</protein>
<reference evidence="9 10" key="1">
    <citation type="submission" date="2014-11" db="EMBL/GenBank/DDBJ databases">
        <title>Complete Genome Sequence of Pseudoalteromonas sp. Strain OCN003 Isolated from Kaneohe Bay, Oahu, Hawaii.</title>
        <authorList>
            <person name="Beurmann S."/>
            <person name="Videau P."/>
            <person name="Ushijima B."/>
            <person name="Smith A.M."/>
            <person name="Aeby G.S."/>
            <person name="Callahan S.M."/>
            <person name="Belcaid M."/>
        </authorList>
    </citation>
    <scope>NUCLEOTIDE SEQUENCE [LARGE SCALE GENOMIC DNA]</scope>
    <source>
        <strain evidence="9 10">OCN003</strain>
    </source>
</reference>
<evidence type="ECO:0000313" key="9">
    <source>
        <dbReference type="EMBL" id="AIY67673.1"/>
    </source>
</evidence>
<dbReference type="Proteomes" id="UP000030341">
    <property type="component" value="Chromosome 2"/>
</dbReference>
<evidence type="ECO:0000256" key="3">
    <source>
        <dbReference type="ARBA" id="ARBA00022475"/>
    </source>
</evidence>
<sequence length="86" mass="9163">MSTAELIQLANEALYLTLILSLPTIVAASLVGTLTSLVQALTQIQEQTLSFVLKLIAVVVTLMITGNWMGQEISTLTDNIFKAIGG</sequence>
<dbReference type="PANTHER" id="PTHR34040:SF7">
    <property type="entry name" value="SURFACE PRESENTATION OF ANTIGENS PROTEIN SPAQ"/>
    <property type="match status" value="1"/>
</dbReference>
<dbReference type="InterPro" id="IPR006306">
    <property type="entry name" value="T3SS_HrpO"/>
</dbReference>
<evidence type="ECO:0000256" key="7">
    <source>
        <dbReference type="ARBA" id="ARBA00023136"/>
    </source>
</evidence>
<proteinExistence type="inferred from homology"/>
<dbReference type="KEGG" id="pseo:OM33_17700"/>